<evidence type="ECO:0000256" key="2">
    <source>
        <dbReference type="ARBA" id="ARBA00007553"/>
    </source>
</evidence>
<dbReference type="InterPro" id="IPR002477">
    <property type="entry name" value="Peptidoglycan-bd-like"/>
</dbReference>
<evidence type="ECO:0000256" key="4">
    <source>
        <dbReference type="ARBA" id="ARBA00022801"/>
    </source>
</evidence>
<protein>
    <recommendedName>
        <fullName evidence="3">N-acetylmuramoyl-L-alanine amidase</fullName>
        <ecNumber evidence="3">3.5.1.28</ecNumber>
    </recommendedName>
</protein>
<evidence type="ECO:0000313" key="8">
    <source>
        <dbReference type="Proteomes" id="UP001595711"/>
    </source>
</evidence>
<dbReference type="EC" id="3.5.1.28" evidence="3"/>
<keyword evidence="4 7" id="KW-0378">Hydrolase</keyword>
<dbReference type="InterPro" id="IPR036365">
    <property type="entry name" value="PGBD-like_sf"/>
</dbReference>
<dbReference type="InterPro" id="IPR036505">
    <property type="entry name" value="Amidase/PGRP_sf"/>
</dbReference>
<comment type="similarity">
    <text evidence="2">Belongs to the N-acetylmuramoyl-L-alanine amidase 2 family.</text>
</comment>
<dbReference type="PANTHER" id="PTHR30417">
    <property type="entry name" value="N-ACETYLMURAMOYL-L-ALANINE AMIDASE AMID"/>
    <property type="match status" value="1"/>
</dbReference>
<dbReference type="Pfam" id="PF01471">
    <property type="entry name" value="PG_binding_1"/>
    <property type="match status" value="1"/>
</dbReference>
<dbReference type="GO" id="GO:0008745">
    <property type="term" value="F:N-acetylmuramoyl-L-alanine amidase activity"/>
    <property type="evidence" value="ECO:0007669"/>
    <property type="project" value="UniProtKB-EC"/>
</dbReference>
<sequence length="257" mass="28568">MMRIVDRPSPNFDERNCRRPVDMVVLHYTGMPTAAAALERLCDPVTKVSAHYVIDEDGTVYRLVDENKRAWHAGVSYWRGIRDVNARSIGIELVNPGHEFGYREFPTVQIDALLALLGDIATRHQIMPGAYVGHSDIAPQRKEDPGELFPWHRLAAAGFGRWWGQDFKVSPHAPALTPGEKSGAVLELQLALDRIGYAIEGSGIYDPLTEAAVRAFQRHWRPAQVDGVSDGETTSLIHHMAGQMQVRRAAVERNASA</sequence>
<dbReference type="CDD" id="cd06583">
    <property type="entry name" value="PGRP"/>
    <property type="match status" value="1"/>
</dbReference>
<accession>A0ABV7VLS9</accession>
<dbReference type="InterPro" id="IPR036366">
    <property type="entry name" value="PGBDSf"/>
</dbReference>
<reference evidence="8" key="1">
    <citation type="journal article" date="2019" name="Int. J. Syst. Evol. Microbiol.">
        <title>The Global Catalogue of Microorganisms (GCM) 10K type strain sequencing project: providing services to taxonomists for standard genome sequencing and annotation.</title>
        <authorList>
            <consortium name="The Broad Institute Genomics Platform"/>
            <consortium name="The Broad Institute Genome Sequencing Center for Infectious Disease"/>
            <person name="Wu L."/>
            <person name="Ma J."/>
        </authorList>
    </citation>
    <scope>NUCLEOTIDE SEQUENCE [LARGE SCALE GENOMIC DNA]</scope>
    <source>
        <strain evidence="8">KCTC 42182</strain>
    </source>
</reference>
<evidence type="ECO:0000259" key="6">
    <source>
        <dbReference type="SMART" id="SM00644"/>
    </source>
</evidence>
<dbReference type="SUPFAM" id="SSF55846">
    <property type="entry name" value="N-acetylmuramoyl-L-alanine amidase-like"/>
    <property type="match status" value="1"/>
</dbReference>
<proteinExistence type="inferred from homology"/>
<dbReference type="Pfam" id="PF01510">
    <property type="entry name" value="Amidase_2"/>
    <property type="match status" value="1"/>
</dbReference>
<dbReference type="PANTHER" id="PTHR30417:SF1">
    <property type="entry name" value="N-ACETYLMURAMOYL-L-ALANINE AMIDASE AMID"/>
    <property type="match status" value="1"/>
</dbReference>
<evidence type="ECO:0000256" key="5">
    <source>
        <dbReference type="ARBA" id="ARBA00023316"/>
    </source>
</evidence>
<dbReference type="Proteomes" id="UP001595711">
    <property type="component" value="Unassembled WGS sequence"/>
</dbReference>
<dbReference type="Gene3D" id="1.10.101.10">
    <property type="entry name" value="PGBD-like superfamily/PGBD"/>
    <property type="match status" value="1"/>
</dbReference>
<keyword evidence="5" id="KW-0961">Cell wall biogenesis/degradation</keyword>
<comment type="caution">
    <text evidence="7">The sequence shown here is derived from an EMBL/GenBank/DDBJ whole genome shotgun (WGS) entry which is preliminary data.</text>
</comment>
<keyword evidence="8" id="KW-1185">Reference proteome</keyword>
<dbReference type="SMART" id="SM00644">
    <property type="entry name" value="Ami_2"/>
    <property type="match status" value="1"/>
</dbReference>
<name>A0ABV7VLS9_9PROT</name>
<evidence type="ECO:0000256" key="1">
    <source>
        <dbReference type="ARBA" id="ARBA00001561"/>
    </source>
</evidence>
<dbReference type="EMBL" id="JBHRYJ010000005">
    <property type="protein sequence ID" value="MFC3677842.1"/>
    <property type="molecule type" value="Genomic_DNA"/>
</dbReference>
<evidence type="ECO:0000313" key="7">
    <source>
        <dbReference type="EMBL" id="MFC3677842.1"/>
    </source>
</evidence>
<organism evidence="7 8">
    <name type="scientific">Ferrovibrio xuzhouensis</name>
    <dbReference type="NCBI Taxonomy" id="1576914"/>
    <lineage>
        <taxon>Bacteria</taxon>
        <taxon>Pseudomonadati</taxon>
        <taxon>Pseudomonadota</taxon>
        <taxon>Alphaproteobacteria</taxon>
        <taxon>Rhodospirillales</taxon>
        <taxon>Rhodospirillaceae</taxon>
        <taxon>Ferrovibrio</taxon>
    </lineage>
</organism>
<feature type="domain" description="N-acetylmuramoyl-L-alanine amidase" evidence="6">
    <location>
        <begin position="7"/>
        <end position="146"/>
    </location>
</feature>
<dbReference type="InterPro" id="IPR051206">
    <property type="entry name" value="NAMLAA_amidase_2"/>
</dbReference>
<comment type="catalytic activity">
    <reaction evidence="1">
        <text>Hydrolyzes the link between N-acetylmuramoyl residues and L-amino acid residues in certain cell-wall glycopeptides.</text>
        <dbReference type="EC" id="3.5.1.28"/>
    </reaction>
</comment>
<gene>
    <name evidence="7" type="ORF">ACFOOQ_19980</name>
</gene>
<dbReference type="SUPFAM" id="SSF47090">
    <property type="entry name" value="PGBD-like"/>
    <property type="match status" value="1"/>
</dbReference>
<dbReference type="Gene3D" id="3.40.80.10">
    <property type="entry name" value="Peptidoglycan recognition protein-like"/>
    <property type="match status" value="1"/>
</dbReference>
<evidence type="ECO:0000256" key="3">
    <source>
        <dbReference type="ARBA" id="ARBA00011901"/>
    </source>
</evidence>
<dbReference type="InterPro" id="IPR002502">
    <property type="entry name" value="Amidase_domain"/>
</dbReference>
<dbReference type="RefSeq" id="WP_379729445.1">
    <property type="nucleotide sequence ID" value="NZ_JBHRYJ010000005.1"/>
</dbReference>